<dbReference type="SUPFAM" id="SSF57414">
    <property type="entry name" value="Hairpin loop containing domain-like"/>
    <property type="match status" value="1"/>
</dbReference>
<organism evidence="5 6">
    <name type="scientific">Porites lobata</name>
    <dbReference type="NCBI Taxonomy" id="104759"/>
    <lineage>
        <taxon>Eukaryota</taxon>
        <taxon>Metazoa</taxon>
        <taxon>Cnidaria</taxon>
        <taxon>Anthozoa</taxon>
        <taxon>Hexacorallia</taxon>
        <taxon>Scleractinia</taxon>
        <taxon>Fungiina</taxon>
        <taxon>Poritidae</taxon>
        <taxon>Porites</taxon>
    </lineage>
</organism>
<evidence type="ECO:0000259" key="2">
    <source>
        <dbReference type="PROSITE" id="PS50022"/>
    </source>
</evidence>
<evidence type="ECO:0000256" key="1">
    <source>
        <dbReference type="PROSITE-ProRule" id="PRU00076"/>
    </source>
</evidence>
<reference evidence="5 6" key="1">
    <citation type="submission" date="2022-05" db="EMBL/GenBank/DDBJ databases">
        <authorList>
            <consortium name="Genoscope - CEA"/>
            <person name="William W."/>
        </authorList>
    </citation>
    <scope>NUCLEOTIDE SEQUENCE [LARGE SCALE GENOMIC DNA]</scope>
</reference>
<dbReference type="SUPFAM" id="SSF49785">
    <property type="entry name" value="Galactose-binding domain-like"/>
    <property type="match status" value="1"/>
</dbReference>
<name>A0ABN8RBK5_9CNID</name>
<sequence>MCHKLKLYLRLNSPHRLQDEQLRVSVGDWIVVGTSLLLMFLDQTTSVELHCRTVKSISNRALHGHVIAVAQTLSLERCSFKCERKADCYSINYMLTSNSCELNKGTRLSHPKHFLPRENTVYIDNLHRRYHACVHPPCQNGGTCVVLAESPGYKCLCQSSYSGDDCQVCNELALGIQDFSIPNSAISASSFEADSPPSSGRIYKPGGWRALSNDTSPYLEIRFTSAKLLIVVATQGWKNTKNASSDCWTTEYLVYFLEYKSTAARWTEYQRGGVRRVFSGNSNAAGVVRNRISSPFHCTAVRIRAINWKDRTCMRSELYGCEAHS</sequence>
<dbReference type="Gene3D" id="2.10.25.10">
    <property type="entry name" value="Laminin"/>
    <property type="match status" value="1"/>
</dbReference>
<protein>
    <recommendedName>
        <fullName evidence="7">EGF-like repeat and discoidin I-like domain-containing protein 3</fullName>
    </recommendedName>
</protein>
<dbReference type="CDD" id="cd01099">
    <property type="entry name" value="PAN_AP_HGF"/>
    <property type="match status" value="1"/>
</dbReference>
<dbReference type="SMART" id="SM00473">
    <property type="entry name" value="PAN_AP"/>
    <property type="match status" value="1"/>
</dbReference>
<dbReference type="PROSITE" id="PS00022">
    <property type="entry name" value="EGF_1"/>
    <property type="match status" value="1"/>
</dbReference>
<accession>A0ABN8RBK5</accession>
<dbReference type="SMART" id="SM00231">
    <property type="entry name" value="FA58C"/>
    <property type="match status" value="1"/>
</dbReference>
<dbReference type="PROSITE" id="PS50026">
    <property type="entry name" value="EGF_3"/>
    <property type="match status" value="1"/>
</dbReference>
<dbReference type="PROSITE" id="PS50022">
    <property type="entry name" value="FA58C_3"/>
    <property type="match status" value="1"/>
</dbReference>
<proteinExistence type="predicted"/>
<feature type="domain" description="F5/8 type C" evidence="2">
    <location>
        <begin position="169"/>
        <end position="321"/>
    </location>
</feature>
<dbReference type="Proteomes" id="UP001159405">
    <property type="component" value="Unassembled WGS sequence"/>
</dbReference>
<evidence type="ECO:0008006" key="7">
    <source>
        <dbReference type="Google" id="ProtNLM"/>
    </source>
</evidence>
<evidence type="ECO:0000259" key="4">
    <source>
        <dbReference type="PROSITE" id="PS50948"/>
    </source>
</evidence>
<dbReference type="SMART" id="SM00181">
    <property type="entry name" value="EGF"/>
    <property type="match status" value="1"/>
</dbReference>
<comment type="caution">
    <text evidence="1">Lacks conserved residue(s) required for the propagation of feature annotation.</text>
</comment>
<dbReference type="Pfam" id="PF00754">
    <property type="entry name" value="F5_F8_type_C"/>
    <property type="match status" value="1"/>
</dbReference>
<evidence type="ECO:0000313" key="5">
    <source>
        <dbReference type="EMBL" id="CAH3175532.1"/>
    </source>
</evidence>
<gene>
    <name evidence="5" type="ORF">PLOB_00017014</name>
</gene>
<feature type="disulfide bond" evidence="1">
    <location>
        <begin position="138"/>
        <end position="155"/>
    </location>
</feature>
<feature type="domain" description="Apple" evidence="4">
    <location>
        <begin position="51"/>
        <end position="127"/>
    </location>
</feature>
<dbReference type="PROSITE" id="PS50948">
    <property type="entry name" value="PAN"/>
    <property type="match status" value="1"/>
</dbReference>
<dbReference type="PANTHER" id="PTHR24543">
    <property type="entry name" value="MULTICOPPER OXIDASE-RELATED"/>
    <property type="match status" value="1"/>
</dbReference>
<dbReference type="Pfam" id="PF00008">
    <property type="entry name" value="EGF"/>
    <property type="match status" value="1"/>
</dbReference>
<dbReference type="EMBL" id="CALNXK010000201">
    <property type="protein sequence ID" value="CAH3175532.1"/>
    <property type="molecule type" value="Genomic_DNA"/>
</dbReference>
<dbReference type="SUPFAM" id="SSF57196">
    <property type="entry name" value="EGF/Laminin"/>
    <property type="match status" value="1"/>
</dbReference>
<feature type="disulfide bond" evidence="1">
    <location>
        <begin position="157"/>
        <end position="166"/>
    </location>
</feature>
<evidence type="ECO:0000259" key="3">
    <source>
        <dbReference type="PROSITE" id="PS50026"/>
    </source>
</evidence>
<dbReference type="Pfam" id="PF00024">
    <property type="entry name" value="PAN_1"/>
    <property type="match status" value="1"/>
</dbReference>
<dbReference type="InterPro" id="IPR000421">
    <property type="entry name" value="FA58C"/>
</dbReference>
<feature type="domain" description="EGF-like" evidence="3">
    <location>
        <begin position="129"/>
        <end position="167"/>
    </location>
</feature>
<dbReference type="Gene3D" id="2.60.120.260">
    <property type="entry name" value="Galactose-binding domain-like"/>
    <property type="match status" value="1"/>
</dbReference>
<comment type="caution">
    <text evidence="5">The sequence shown here is derived from an EMBL/GenBank/DDBJ whole genome shotgun (WGS) entry which is preliminary data.</text>
</comment>
<dbReference type="InterPro" id="IPR008979">
    <property type="entry name" value="Galactose-bd-like_sf"/>
</dbReference>
<keyword evidence="1" id="KW-0245">EGF-like domain</keyword>
<evidence type="ECO:0000313" key="6">
    <source>
        <dbReference type="Proteomes" id="UP001159405"/>
    </source>
</evidence>
<dbReference type="CDD" id="cd00054">
    <property type="entry name" value="EGF_CA"/>
    <property type="match status" value="1"/>
</dbReference>
<keyword evidence="1" id="KW-1015">Disulfide bond</keyword>
<dbReference type="InterPro" id="IPR003609">
    <property type="entry name" value="Pan_app"/>
</dbReference>
<dbReference type="Gene3D" id="3.50.4.10">
    <property type="entry name" value="Hepatocyte Growth Factor"/>
    <property type="match status" value="1"/>
</dbReference>
<dbReference type="InterPro" id="IPR000742">
    <property type="entry name" value="EGF"/>
</dbReference>
<keyword evidence="6" id="KW-1185">Reference proteome</keyword>